<evidence type="ECO:0000313" key="2">
    <source>
        <dbReference type="EMBL" id="QRD84721.1"/>
    </source>
</evidence>
<reference evidence="3" key="1">
    <citation type="journal article" date="2021" name="G3 (Bethesda)">
        <title>Chromosome assembled and annotated genome sequence of Aspergillus flavus NRRL 3357.</title>
        <authorList>
            <person name="Skerker J.M."/>
            <person name="Pianalto K.M."/>
            <person name="Mondo S.J."/>
            <person name="Yang K."/>
            <person name="Arkin A.P."/>
            <person name="Keller N.P."/>
            <person name="Grigoriev I.V."/>
            <person name="Louise Glass N.L."/>
        </authorList>
    </citation>
    <scope>NUCLEOTIDE SEQUENCE [LARGE SCALE GENOMIC DNA]</scope>
    <source>
        <strain evidence="3">ATCC 200026 / FGSC A1120 / IAM 13836 / NRRL 3357 / JCM 12722 / SRRC 167</strain>
    </source>
</reference>
<protein>
    <submittedName>
        <fullName evidence="2">Uncharacterized protein</fullName>
    </submittedName>
</protein>
<organism evidence="2 3">
    <name type="scientific">Aspergillus flavus (strain ATCC 200026 / FGSC A1120 / IAM 13836 / NRRL 3357 / JCM 12722 / SRRC 167)</name>
    <dbReference type="NCBI Taxonomy" id="332952"/>
    <lineage>
        <taxon>Eukaryota</taxon>
        <taxon>Fungi</taxon>
        <taxon>Dikarya</taxon>
        <taxon>Ascomycota</taxon>
        <taxon>Pezizomycotina</taxon>
        <taxon>Eurotiomycetes</taxon>
        <taxon>Eurotiomycetidae</taxon>
        <taxon>Eurotiales</taxon>
        <taxon>Aspergillaceae</taxon>
        <taxon>Aspergillus</taxon>
        <taxon>Aspergillus subgen. Circumdati</taxon>
    </lineage>
</organism>
<feature type="compositionally biased region" description="Polar residues" evidence="1">
    <location>
        <begin position="9"/>
        <end position="23"/>
    </location>
</feature>
<gene>
    <name evidence="2" type="ORF">F9C07_8976</name>
</gene>
<dbReference type="Proteomes" id="UP000596276">
    <property type="component" value="Chromosome 5"/>
</dbReference>
<keyword evidence="3" id="KW-1185">Reference proteome</keyword>
<dbReference type="AlphaFoldDB" id="A0A7U2MJ97"/>
<proteinExistence type="predicted"/>
<dbReference type="EMBL" id="CP044621">
    <property type="protein sequence ID" value="QRD84721.1"/>
    <property type="molecule type" value="Genomic_DNA"/>
</dbReference>
<evidence type="ECO:0000313" key="3">
    <source>
        <dbReference type="Proteomes" id="UP000596276"/>
    </source>
</evidence>
<sequence length="74" mass="8414">MVCQYVASEKSSSRSPLQNQNPQRLELTRQEVFGPHLQKDPTRNEPPNDMVYLKISDLRSEATTALQLMNLTPA</sequence>
<feature type="region of interest" description="Disordered" evidence="1">
    <location>
        <begin position="1"/>
        <end position="23"/>
    </location>
</feature>
<name>A0A7U2MJ97_ASPFN</name>
<evidence type="ECO:0000256" key="1">
    <source>
        <dbReference type="SAM" id="MobiDB-lite"/>
    </source>
</evidence>
<accession>A0A7U2MJ97</accession>